<name>R2SEH8_9ENTE</name>
<dbReference type="AlphaFoldDB" id="R2SEH8"/>
<dbReference type="PATRIC" id="fig|1158607.3.peg.2608"/>
<dbReference type="Proteomes" id="UP000013782">
    <property type="component" value="Unassembled WGS sequence"/>
</dbReference>
<sequence>MSKMGQKKKPSNEELIEFVQKQATELGRTPLLREFKYKTLISGRFGTWTKFLLAAGLKPAERKGSTKQISWEELIELIQELAAELGRIPQEDEFEYSHSAKSTYGSWTNFLEHAGLDSEQFQARKEPISNEELLELVQKRAGELGHKPTRKEFNYYRLAAKRFGTWSKFLEKAELTKKNKVKKTSLTNEELIELVKKRAAKLGRTPKMNEFSHGSIAVSRYSSWKKFLQSAGLNKEPSTEELIALMRKQTSELGKEPTLKQFEHGSLVLKRFGTWKKFLEIAGSQAQTKNLISSEHLIELVKEKASELGYTPFQREFKYGTLAASRFGSWTQFLESAGLEVPNREQENSLSNKELIKLVRKQAAELDRNPRKKDFEHGKLATKRFGTWNEFLQSADLIPKQLQAHESFRSWLSKESKRKSMDK</sequence>
<dbReference type="InterPro" id="IPR041025">
    <property type="entry name" value="HNH_repeat"/>
</dbReference>
<proteinExistence type="predicted"/>
<reference evidence="1 2" key="1">
    <citation type="submission" date="2013-02" db="EMBL/GenBank/DDBJ databases">
        <title>The Genome Sequence of Enterococcus pallens BAA-351.</title>
        <authorList>
            <consortium name="The Broad Institute Genome Sequencing Platform"/>
            <consortium name="The Broad Institute Genome Sequencing Center for Infectious Disease"/>
            <person name="Earl A.M."/>
            <person name="Gilmore M.S."/>
            <person name="Lebreton F."/>
            <person name="Walker B."/>
            <person name="Young S.K."/>
            <person name="Zeng Q."/>
            <person name="Gargeya S."/>
            <person name="Fitzgerald M."/>
            <person name="Haas B."/>
            <person name="Abouelleil A."/>
            <person name="Alvarado L."/>
            <person name="Arachchi H.M."/>
            <person name="Berlin A.M."/>
            <person name="Chapman S.B."/>
            <person name="Dewar J."/>
            <person name="Goldberg J."/>
            <person name="Griggs A."/>
            <person name="Gujja S."/>
            <person name="Hansen M."/>
            <person name="Howarth C."/>
            <person name="Imamovic A."/>
            <person name="Larimer J."/>
            <person name="McCowan C."/>
            <person name="Murphy C."/>
            <person name="Neiman D."/>
            <person name="Pearson M."/>
            <person name="Priest M."/>
            <person name="Roberts A."/>
            <person name="Saif S."/>
            <person name="Shea T."/>
            <person name="Sisk P."/>
            <person name="Sykes S."/>
            <person name="Wortman J."/>
            <person name="Nusbaum C."/>
            <person name="Birren B."/>
        </authorList>
    </citation>
    <scope>NUCLEOTIDE SEQUENCE [LARGE SCALE GENOMIC DNA]</scope>
    <source>
        <strain evidence="1 2">ATCC BAA-351</strain>
    </source>
</reference>
<comment type="caution">
    <text evidence="1">The sequence shown here is derived from an EMBL/GenBank/DDBJ whole genome shotgun (WGS) entry which is preliminary data.</text>
</comment>
<dbReference type="eggNOG" id="COG1403">
    <property type="taxonomic scope" value="Bacteria"/>
</dbReference>
<dbReference type="Pfam" id="PF18780">
    <property type="entry name" value="HNH_repeat"/>
    <property type="match status" value="7"/>
</dbReference>
<dbReference type="RefSeq" id="WP_010757611.1">
    <property type="nucleotide sequence ID" value="NZ_ASWD01000001.1"/>
</dbReference>
<evidence type="ECO:0000313" key="2">
    <source>
        <dbReference type="Proteomes" id="UP000013782"/>
    </source>
</evidence>
<protein>
    <submittedName>
        <fullName evidence="1">Uncharacterized protein</fullName>
    </submittedName>
</protein>
<dbReference type="EMBL" id="AJAQ01000016">
    <property type="protein sequence ID" value="EOH93925.1"/>
    <property type="molecule type" value="Genomic_DNA"/>
</dbReference>
<accession>R2SEH8</accession>
<evidence type="ECO:0000313" key="1">
    <source>
        <dbReference type="EMBL" id="EOH93925.1"/>
    </source>
</evidence>
<gene>
    <name evidence="1" type="ORF">UAU_02621</name>
</gene>
<dbReference type="HOGENOM" id="CLU_648509_0_0_9"/>
<organism evidence="1 2">
    <name type="scientific">Enterococcus pallens ATCC BAA-351</name>
    <dbReference type="NCBI Taxonomy" id="1158607"/>
    <lineage>
        <taxon>Bacteria</taxon>
        <taxon>Bacillati</taxon>
        <taxon>Bacillota</taxon>
        <taxon>Bacilli</taxon>
        <taxon>Lactobacillales</taxon>
        <taxon>Enterococcaceae</taxon>
        <taxon>Enterococcus</taxon>
    </lineage>
</organism>
<keyword evidence="2" id="KW-1185">Reference proteome</keyword>
<dbReference type="OrthoDB" id="184570at2"/>